<gene>
    <name evidence="1" type="ORF">HDU87_006484</name>
</gene>
<reference evidence="1" key="1">
    <citation type="submission" date="2020-05" db="EMBL/GenBank/DDBJ databases">
        <title>Phylogenomic resolution of chytrid fungi.</title>
        <authorList>
            <person name="Stajich J.E."/>
            <person name="Amses K."/>
            <person name="Simmons R."/>
            <person name="Seto K."/>
            <person name="Myers J."/>
            <person name="Bonds A."/>
            <person name="Quandt C.A."/>
            <person name="Barry K."/>
            <person name="Liu P."/>
            <person name="Grigoriev I."/>
            <person name="Longcore J.E."/>
            <person name="James T.Y."/>
        </authorList>
    </citation>
    <scope>NUCLEOTIDE SEQUENCE</scope>
    <source>
        <strain evidence="1">JEL0379</strain>
    </source>
</reference>
<evidence type="ECO:0000313" key="2">
    <source>
        <dbReference type="Proteomes" id="UP001212152"/>
    </source>
</evidence>
<name>A0AAD5TFA4_9FUNG</name>
<comment type="caution">
    <text evidence="1">The sequence shown here is derived from an EMBL/GenBank/DDBJ whole genome shotgun (WGS) entry which is preliminary data.</text>
</comment>
<dbReference type="AlphaFoldDB" id="A0AAD5TFA4"/>
<evidence type="ECO:0000313" key="1">
    <source>
        <dbReference type="EMBL" id="KAJ3175087.1"/>
    </source>
</evidence>
<keyword evidence="2" id="KW-1185">Reference proteome</keyword>
<sequence>MLDVARLPKALQVAYLQKVDKDADRRAEELKRARADSARIRADGRKIRFDLWLSDWEVTKFERQLETIIGQIEECEK</sequence>
<proteinExistence type="predicted"/>
<dbReference type="EMBL" id="JADGJQ010000056">
    <property type="protein sequence ID" value="KAJ3175087.1"/>
    <property type="molecule type" value="Genomic_DNA"/>
</dbReference>
<protein>
    <submittedName>
        <fullName evidence="1">Uncharacterized protein</fullName>
    </submittedName>
</protein>
<dbReference type="Proteomes" id="UP001212152">
    <property type="component" value="Unassembled WGS sequence"/>
</dbReference>
<organism evidence="1 2">
    <name type="scientific">Geranomyces variabilis</name>
    <dbReference type="NCBI Taxonomy" id="109894"/>
    <lineage>
        <taxon>Eukaryota</taxon>
        <taxon>Fungi</taxon>
        <taxon>Fungi incertae sedis</taxon>
        <taxon>Chytridiomycota</taxon>
        <taxon>Chytridiomycota incertae sedis</taxon>
        <taxon>Chytridiomycetes</taxon>
        <taxon>Spizellomycetales</taxon>
        <taxon>Powellomycetaceae</taxon>
        <taxon>Geranomyces</taxon>
    </lineage>
</organism>
<accession>A0AAD5TFA4</accession>